<protein>
    <submittedName>
        <fullName evidence="6">ArsR/SmtB family transcription factor</fullName>
    </submittedName>
</protein>
<dbReference type="InterPro" id="IPR036388">
    <property type="entry name" value="WH-like_DNA-bd_sf"/>
</dbReference>
<dbReference type="PANTHER" id="PTHR43132">
    <property type="entry name" value="ARSENICAL RESISTANCE OPERON REPRESSOR ARSR-RELATED"/>
    <property type="match status" value="1"/>
</dbReference>
<dbReference type="SMART" id="SM00418">
    <property type="entry name" value="HTH_ARSR"/>
    <property type="match status" value="1"/>
</dbReference>
<comment type="caution">
    <text evidence="6">The sequence shown here is derived from an EMBL/GenBank/DDBJ whole genome shotgun (WGS) entry which is preliminary data.</text>
</comment>
<accession>A0ABV9BZL9</accession>
<dbReference type="InterPro" id="IPR001845">
    <property type="entry name" value="HTH_ArsR_DNA-bd_dom"/>
</dbReference>
<evidence type="ECO:0000256" key="1">
    <source>
        <dbReference type="ARBA" id="ARBA00023015"/>
    </source>
</evidence>
<dbReference type="CDD" id="cd00090">
    <property type="entry name" value="HTH_ARSR"/>
    <property type="match status" value="1"/>
</dbReference>
<keyword evidence="1" id="KW-0805">Transcription regulation</keyword>
<dbReference type="RefSeq" id="WP_266150662.1">
    <property type="nucleotide sequence ID" value="NZ_CP064028.1"/>
</dbReference>
<feature type="domain" description="HTH arsR-type" evidence="5">
    <location>
        <begin position="23"/>
        <end position="117"/>
    </location>
</feature>
<name>A0ABV9BZL9_9GAMM</name>
<evidence type="ECO:0000259" key="5">
    <source>
        <dbReference type="PROSITE" id="PS50987"/>
    </source>
</evidence>
<dbReference type="PRINTS" id="PR00778">
    <property type="entry name" value="HTHARSR"/>
</dbReference>
<evidence type="ECO:0000313" key="7">
    <source>
        <dbReference type="Proteomes" id="UP001595961"/>
    </source>
</evidence>
<gene>
    <name evidence="6" type="ORF">ACFO5W_04765</name>
</gene>
<keyword evidence="3" id="KW-0804">Transcription</keyword>
<feature type="region of interest" description="Disordered" evidence="4">
    <location>
        <begin position="1"/>
        <end position="25"/>
    </location>
</feature>
<dbReference type="Gene3D" id="1.10.10.10">
    <property type="entry name" value="Winged helix-like DNA-binding domain superfamily/Winged helix DNA-binding domain"/>
    <property type="match status" value="1"/>
</dbReference>
<dbReference type="EMBL" id="JBHSGA010000008">
    <property type="protein sequence ID" value="MFC4525942.1"/>
    <property type="molecule type" value="Genomic_DNA"/>
</dbReference>
<sequence length="117" mass="13100">MSRSVKPMTAPARRRKAAMSADAMSRHADDAVAVLKAMGSRHRLMLLCQLLEGERSVNQLADALELAQSVVSQHLSLLRRDGLVAGRRKGQSIYYDIRDERVRALMATLFEQFCVDD</sequence>
<dbReference type="NCBIfam" id="NF033788">
    <property type="entry name" value="HTH_metalloreg"/>
    <property type="match status" value="1"/>
</dbReference>
<dbReference type="SUPFAM" id="SSF46785">
    <property type="entry name" value="Winged helix' DNA-binding domain"/>
    <property type="match status" value="1"/>
</dbReference>
<proteinExistence type="predicted"/>
<reference evidence="7" key="1">
    <citation type="journal article" date="2019" name="Int. J. Syst. Evol. Microbiol.">
        <title>The Global Catalogue of Microorganisms (GCM) 10K type strain sequencing project: providing services to taxonomists for standard genome sequencing and annotation.</title>
        <authorList>
            <consortium name="The Broad Institute Genomics Platform"/>
            <consortium name="The Broad Institute Genome Sequencing Center for Infectious Disease"/>
            <person name="Wu L."/>
            <person name="Ma J."/>
        </authorList>
    </citation>
    <scope>NUCLEOTIDE SEQUENCE [LARGE SCALE GENOMIC DNA]</scope>
    <source>
        <strain evidence="7">CCM 4481</strain>
    </source>
</reference>
<dbReference type="PANTHER" id="PTHR43132:SF2">
    <property type="entry name" value="ARSENICAL RESISTANCE OPERON REPRESSOR ARSR-RELATED"/>
    <property type="match status" value="1"/>
</dbReference>
<keyword evidence="7" id="KW-1185">Reference proteome</keyword>
<dbReference type="InterPro" id="IPR011991">
    <property type="entry name" value="ArsR-like_HTH"/>
</dbReference>
<dbReference type="PROSITE" id="PS50987">
    <property type="entry name" value="HTH_ARSR_2"/>
    <property type="match status" value="1"/>
</dbReference>
<organism evidence="6 7">
    <name type="scientific">Dyella halodurans</name>
    <dbReference type="NCBI Taxonomy" id="1920171"/>
    <lineage>
        <taxon>Bacteria</taxon>
        <taxon>Pseudomonadati</taxon>
        <taxon>Pseudomonadota</taxon>
        <taxon>Gammaproteobacteria</taxon>
        <taxon>Lysobacterales</taxon>
        <taxon>Rhodanobacteraceae</taxon>
        <taxon>Dyella</taxon>
    </lineage>
</organism>
<dbReference type="InterPro" id="IPR051011">
    <property type="entry name" value="Metal_resp_trans_reg"/>
</dbReference>
<evidence type="ECO:0000256" key="4">
    <source>
        <dbReference type="SAM" id="MobiDB-lite"/>
    </source>
</evidence>
<keyword evidence="2" id="KW-0238">DNA-binding</keyword>
<evidence type="ECO:0000256" key="2">
    <source>
        <dbReference type="ARBA" id="ARBA00023125"/>
    </source>
</evidence>
<dbReference type="Proteomes" id="UP001595961">
    <property type="component" value="Unassembled WGS sequence"/>
</dbReference>
<evidence type="ECO:0000256" key="3">
    <source>
        <dbReference type="ARBA" id="ARBA00023163"/>
    </source>
</evidence>
<dbReference type="Pfam" id="PF01022">
    <property type="entry name" value="HTH_5"/>
    <property type="match status" value="1"/>
</dbReference>
<dbReference type="InterPro" id="IPR036390">
    <property type="entry name" value="WH_DNA-bd_sf"/>
</dbReference>
<evidence type="ECO:0000313" key="6">
    <source>
        <dbReference type="EMBL" id="MFC4525942.1"/>
    </source>
</evidence>